<reference evidence="1 2" key="1">
    <citation type="submission" date="2018-10" db="EMBL/GenBank/DDBJ databases">
        <title>Isolation from cow dung.</title>
        <authorList>
            <person name="Ling L."/>
        </authorList>
    </citation>
    <scope>NUCLEOTIDE SEQUENCE [LARGE SCALE GENOMIC DNA]</scope>
    <source>
        <strain evidence="1 2">NEAU-LL90</strain>
    </source>
</reference>
<organism evidence="1 2">
    <name type="scientific">Nocardia stercoris</name>
    <dbReference type="NCBI Taxonomy" id="2483361"/>
    <lineage>
        <taxon>Bacteria</taxon>
        <taxon>Bacillati</taxon>
        <taxon>Actinomycetota</taxon>
        <taxon>Actinomycetes</taxon>
        <taxon>Mycobacteriales</taxon>
        <taxon>Nocardiaceae</taxon>
        <taxon>Nocardia</taxon>
    </lineage>
</organism>
<keyword evidence="2" id="KW-1185">Reference proteome</keyword>
<protein>
    <recommendedName>
        <fullName evidence="3">ANTAR domain-containing protein</fullName>
    </recommendedName>
</protein>
<evidence type="ECO:0000313" key="1">
    <source>
        <dbReference type="EMBL" id="RMI34942.1"/>
    </source>
</evidence>
<dbReference type="AlphaFoldDB" id="A0A3M2LBM5"/>
<proteinExistence type="predicted"/>
<accession>A0A3M2LBM5</accession>
<gene>
    <name evidence="1" type="ORF">EBN03_00830</name>
</gene>
<evidence type="ECO:0008006" key="3">
    <source>
        <dbReference type="Google" id="ProtNLM"/>
    </source>
</evidence>
<dbReference type="EMBL" id="RFFH01000001">
    <property type="protein sequence ID" value="RMI34942.1"/>
    <property type="molecule type" value="Genomic_DNA"/>
</dbReference>
<evidence type="ECO:0000313" key="2">
    <source>
        <dbReference type="Proteomes" id="UP000279275"/>
    </source>
</evidence>
<dbReference type="OrthoDB" id="4560026at2"/>
<comment type="caution">
    <text evidence="1">The sequence shown here is derived from an EMBL/GenBank/DDBJ whole genome shotgun (WGS) entry which is preliminary data.</text>
</comment>
<name>A0A3M2LBM5_9NOCA</name>
<sequence>MSGPNDVAARLSSKVTALQHLPQDQARDLVALLVAAHDYETETLGQAIDTVLDSLPRPVRAVTRKIMFGGR</sequence>
<dbReference type="RefSeq" id="WP_122185913.1">
    <property type="nucleotide sequence ID" value="NZ_RFFH01000001.1"/>
</dbReference>
<dbReference type="Proteomes" id="UP000279275">
    <property type="component" value="Unassembled WGS sequence"/>
</dbReference>